<keyword evidence="1" id="KW-0863">Zinc-finger</keyword>
<dbReference type="InterPro" id="IPR001878">
    <property type="entry name" value="Znf_CCHC"/>
</dbReference>
<evidence type="ECO:0000256" key="1">
    <source>
        <dbReference type="PROSITE-ProRule" id="PRU00047"/>
    </source>
</evidence>
<feature type="domain" description="CCHC-type" evidence="3">
    <location>
        <begin position="65"/>
        <end position="79"/>
    </location>
</feature>
<dbReference type="Pfam" id="PF03716">
    <property type="entry name" value="WCCH"/>
    <property type="match status" value="1"/>
</dbReference>
<dbReference type="Proteomes" id="UP000192927">
    <property type="component" value="Unassembled WGS sequence"/>
</dbReference>
<dbReference type="PROSITE" id="PS50158">
    <property type="entry name" value="ZF_CCHC"/>
    <property type="match status" value="1"/>
</dbReference>
<dbReference type="InterPro" id="IPR005159">
    <property type="entry name" value="WCCH"/>
</dbReference>
<evidence type="ECO:0000313" key="5">
    <source>
        <dbReference type="Proteomes" id="UP000192927"/>
    </source>
</evidence>
<dbReference type="SMART" id="SM00343">
    <property type="entry name" value="ZnF_C2HC"/>
    <property type="match status" value="1"/>
</dbReference>
<evidence type="ECO:0000256" key="2">
    <source>
        <dbReference type="SAM" id="MobiDB-lite"/>
    </source>
</evidence>
<keyword evidence="1" id="KW-0479">Metal-binding</keyword>
<dbReference type="InterPro" id="IPR036875">
    <property type="entry name" value="Znf_CCHC_sf"/>
</dbReference>
<keyword evidence="5" id="KW-1185">Reference proteome</keyword>
<dbReference type="Pfam" id="PF00098">
    <property type="entry name" value="zf-CCHC"/>
    <property type="match status" value="1"/>
</dbReference>
<dbReference type="EMBL" id="FWEW01000241">
    <property type="protein sequence ID" value="SLM34154.1"/>
    <property type="molecule type" value="Genomic_DNA"/>
</dbReference>
<dbReference type="GO" id="GO:0003676">
    <property type="term" value="F:nucleic acid binding"/>
    <property type="evidence" value="ECO:0007669"/>
    <property type="project" value="InterPro"/>
</dbReference>
<keyword evidence="1" id="KW-0862">Zinc</keyword>
<name>A0A1W5CTD6_9LECA</name>
<dbReference type="Gene3D" id="4.10.60.10">
    <property type="entry name" value="Zinc finger, CCHC-type"/>
    <property type="match status" value="1"/>
</dbReference>
<evidence type="ECO:0000259" key="3">
    <source>
        <dbReference type="PROSITE" id="PS50158"/>
    </source>
</evidence>
<dbReference type="AlphaFoldDB" id="A0A1W5CTD6"/>
<protein>
    <submittedName>
        <fullName evidence="4">Zinc finger, CCHC-type</fullName>
    </submittedName>
</protein>
<evidence type="ECO:0000313" key="4">
    <source>
        <dbReference type="EMBL" id="SLM34154.1"/>
    </source>
</evidence>
<reference evidence="5" key="1">
    <citation type="submission" date="2017-03" db="EMBL/GenBank/DDBJ databases">
        <authorList>
            <person name="Sharma R."/>
            <person name="Thines M."/>
        </authorList>
    </citation>
    <scope>NUCLEOTIDE SEQUENCE [LARGE SCALE GENOMIC DNA]</scope>
</reference>
<accession>A0A1W5CTD6</accession>
<organism evidence="4 5">
    <name type="scientific">Lasallia pustulata</name>
    <dbReference type="NCBI Taxonomy" id="136370"/>
    <lineage>
        <taxon>Eukaryota</taxon>
        <taxon>Fungi</taxon>
        <taxon>Dikarya</taxon>
        <taxon>Ascomycota</taxon>
        <taxon>Pezizomycotina</taxon>
        <taxon>Lecanoromycetes</taxon>
        <taxon>OSLEUM clade</taxon>
        <taxon>Umbilicariomycetidae</taxon>
        <taxon>Umbilicariales</taxon>
        <taxon>Umbilicariaceae</taxon>
        <taxon>Lasallia</taxon>
    </lineage>
</organism>
<sequence length="291" mass="32952">MITTLFRHLTEKGQTAYGNKHKTAAYTSGRKRNKNLHQKNDKYGLKPMEIDTIEPKKKKTFDGDCYNCGKKGHLARDCRGPQQTRKSGKVKTPSHKTLSWIGCYNDNCNVHQSEKEGAAWYPQAHIAMMTEENSGEEPDTWEDDYLPTISECNEAAAEAQQSQSPPPRTTSPEEGPEGDPVHEAGKQYFVRAGILEDSSQLPERTEEEEAKVTLSYMRYMTQLLHKAINRLDYRDMVDLTLMLRQLILNNTAPEGPKAWIVREGVREVLRRDILTRTDKPEANGLGNGEAS</sequence>
<proteinExistence type="predicted"/>
<dbReference type="GO" id="GO:0008270">
    <property type="term" value="F:zinc ion binding"/>
    <property type="evidence" value="ECO:0007669"/>
    <property type="project" value="UniProtKB-KW"/>
</dbReference>
<dbReference type="SUPFAM" id="SSF57756">
    <property type="entry name" value="Retrovirus zinc finger-like domains"/>
    <property type="match status" value="1"/>
</dbReference>
<feature type="region of interest" description="Disordered" evidence="2">
    <location>
        <begin position="155"/>
        <end position="182"/>
    </location>
</feature>